<evidence type="ECO:0000313" key="5">
    <source>
        <dbReference type="EMBL" id="RXN91604.1"/>
    </source>
</evidence>
<evidence type="ECO:0000313" key="6">
    <source>
        <dbReference type="Proteomes" id="UP000290849"/>
    </source>
</evidence>
<dbReference type="PANTHER" id="PTHR30290">
    <property type="entry name" value="PERIPLASMIC BINDING COMPONENT OF ABC TRANSPORTER"/>
    <property type="match status" value="1"/>
</dbReference>
<dbReference type="GO" id="GO:1904680">
    <property type="term" value="F:peptide transmembrane transporter activity"/>
    <property type="evidence" value="ECO:0007669"/>
    <property type="project" value="TreeGrafter"/>
</dbReference>
<dbReference type="Pfam" id="PF00496">
    <property type="entry name" value="SBP_bac_5"/>
    <property type="match status" value="1"/>
</dbReference>
<dbReference type="EMBL" id="PYAL01000002">
    <property type="protein sequence ID" value="RXN91604.1"/>
    <property type="molecule type" value="Genomic_DNA"/>
</dbReference>
<dbReference type="Gene3D" id="3.40.190.10">
    <property type="entry name" value="Periplasmic binding protein-like II"/>
    <property type="match status" value="1"/>
</dbReference>
<evidence type="ECO:0000256" key="3">
    <source>
        <dbReference type="SAM" id="SignalP"/>
    </source>
</evidence>
<comment type="similarity">
    <text evidence="1">Belongs to the bacterial solute-binding protein 5 family.</text>
</comment>
<dbReference type="InterPro" id="IPR030678">
    <property type="entry name" value="Peptide/Ni-bd"/>
</dbReference>
<dbReference type="Gene3D" id="3.10.105.10">
    <property type="entry name" value="Dipeptide-binding Protein, Domain 3"/>
    <property type="match status" value="1"/>
</dbReference>
<dbReference type="InterPro" id="IPR039424">
    <property type="entry name" value="SBP_5"/>
</dbReference>
<feature type="signal peptide" evidence="3">
    <location>
        <begin position="1"/>
        <end position="25"/>
    </location>
</feature>
<dbReference type="Proteomes" id="UP000290849">
    <property type="component" value="Unassembled WGS sequence"/>
</dbReference>
<dbReference type="GO" id="GO:0030288">
    <property type="term" value="C:outer membrane-bounded periplasmic space"/>
    <property type="evidence" value="ECO:0007669"/>
    <property type="project" value="UniProtKB-ARBA"/>
</dbReference>
<comment type="caution">
    <text evidence="5">The sequence shown here is derived from an EMBL/GenBank/DDBJ whole genome shotgun (WGS) entry which is preliminary data.</text>
</comment>
<dbReference type="PIRSF" id="PIRSF002741">
    <property type="entry name" value="MppA"/>
    <property type="match status" value="1"/>
</dbReference>
<feature type="chain" id="PRO_5020352972" evidence="3">
    <location>
        <begin position="26"/>
        <end position="530"/>
    </location>
</feature>
<name>A0A4Q1HPW9_9BURK</name>
<dbReference type="RefSeq" id="WP_129150281.1">
    <property type="nucleotide sequence ID" value="NZ_JBHSDO010000013.1"/>
</dbReference>
<reference evidence="5 6" key="1">
    <citation type="journal article" date="2017" name="Int. J. Syst. Evol. Microbiol.">
        <title>Achromobacter aloeverae sp. nov., isolated from the root of Aloe vera (L.) Burm.f.</title>
        <authorList>
            <person name="Kuncharoen N."/>
            <person name="Muramatsu Y."/>
            <person name="Shibata C."/>
            <person name="Kamakura Y."/>
            <person name="Nakagawa Y."/>
            <person name="Tanasupawat S."/>
        </authorList>
    </citation>
    <scope>NUCLEOTIDE SEQUENCE [LARGE SCALE GENOMIC DNA]</scope>
    <source>
        <strain evidence="5 6">AVA-1</strain>
    </source>
</reference>
<dbReference type="AlphaFoldDB" id="A0A4Q1HPW9"/>
<feature type="domain" description="Solute-binding protein family 5" evidence="4">
    <location>
        <begin position="72"/>
        <end position="442"/>
    </location>
</feature>
<dbReference type="SUPFAM" id="SSF53850">
    <property type="entry name" value="Periplasmic binding protein-like II"/>
    <property type="match status" value="1"/>
</dbReference>
<accession>A0A4Q1HPW9</accession>
<dbReference type="CDD" id="cd08502">
    <property type="entry name" value="PBP2_NikA_DppA_OppA_like_16"/>
    <property type="match status" value="1"/>
</dbReference>
<sequence>MNRRSFLLTPLALAVAQTLPFSAFAQPKPRNFKWVPQADLALLDPIFTTAQVTQNHAQLVFDTLYGLDEKLEPHPQMAEGHTVSDDKLVWTIKLRQGLGFHDGSPVRAADVVASIKRWGDRDLMGRSLLQATKSIEAIDDHTLRITLSEPFPLILHALGRQTTNMAAIMPERLAKTPPNQAVKEMIGSGPFRFVPAKWISGSKVIYERFEGYVPRPADTPSSFGAGPKIAHVPGVEWNIIPDGATAIAALQAGEVDGVERINNDFLGMLKEMPDIHLVKIALPGINIMRFNQLFPPFNNADIRRAVLSVVNQTEYMTAANGSSFPEYWNDKCGVFVPGCPMDSRNGMEKLTGKRDIAAAKAAIKKAGYNGERVVLLDPVDFPSHHASALVTADLFKKLGFNVDLQAVDWGTAVQRRNSQASPQEGGWSVAFTGLSGMNNLDPAGHLALRGNGKDAWFGWPDSPKLEELRNQWFKAPDLDTQKKICAQIQEQVFIDVPYIPLGATYQVSALRSQWKNFEPYMPLFYNLRQA</sequence>
<protein>
    <submittedName>
        <fullName evidence="5">Peptide ABC transporter substrate-binding protein</fullName>
    </submittedName>
</protein>
<organism evidence="5 6">
    <name type="scientific">Achromobacter aloeverae</name>
    <dbReference type="NCBI Taxonomy" id="1750518"/>
    <lineage>
        <taxon>Bacteria</taxon>
        <taxon>Pseudomonadati</taxon>
        <taxon>Pseudomonadota</taxon>
        <taxon>Betaproteobacteria</taxon>
        <taxon>Burkholderiales</taxon>
        <taxon>Alcaligenaceae</taxon>
        <taxon>Achromobacter</taxon>
    </lineage>
</organism>
<gene>
    <name evidence="5" type="ORF">C7R54_10800</name>
</gene>
<evidence type="ECO:0000256" key="1">
    <source>
        <dbReference type="ARBA" id="ARBA00005695"/>
    </source>
</evidence>
<dbReference type="InterPro" id="IPR000914">
    <property type="entry name" value="SBP_5_dom"/>
</dbReference>
<evidence type="ECO:0000259" key="4">
    <source>
        <dbReference type="Pfam" id="PF00496"/>
    </source>
</evidence>
<keyword evidence="2 3" id="KW-0732">Signal</keyword>
<keyword evidence="6" id="KW-1185">Reference proteome</keyword>
<dbReference type="GO" id="GO:0015833">
    <property type="term" value="P:peptide transport"/>
    <property type="evidence" value="ECO:0007669"/>
    <property type="project" value="TreeGrafter"/>
</dbReference>
<dbReference type="PANTHER" id="PTHR30290:SF38">
    <property type="entry name" value="D,D-DIPEPTIDE-BINDING PERIPLASMIC PROTEIN DDPA-RELATED"/>
    <property type="match status" value="1"/>
</dbReference>
<dbReference type="OrthoDB" id="9801799at2"/>
<proteinExistence type="inferred from homology"/>
<dbReference type="GO" id="GO:0043190">
    <property type="term" value="C:ATP-binding cassette (ABC) transporter complex"/>
    <property type="evidence" value="ECO:0007669"/>
    <property type="project" value="InterPro"/>
</dbReference>
<evidence type="ECO:0000256" key="2">
    <source>
        <dbReference type="ARBA" id="ARBA00022729"/>
    </source>
</evidence>
<dbReference type="Gene3D" id="3.90.76.10">
    <property type="entry name" value="Dipeptide-binding Protein, Domain 1"/>
    <property type="match status" value="1"/>
</dbReference>